<gene>
    <name evidence="2" type="ORF">ACFQ1G_03770</name>
</gene>
<dbReference type="EMBL" id="JBHTJP010000032">
    <property type="protein sequence ID" value="MFD0975901.1"/>
    <property type="molecule type" value="Genomic_DNA"/>
</dbReference>
<keyword evidence="1" id="KW-1133">Transmembrane helix</keyword>
<dbReference type="RefSeq" id="WP_380736937.1">
    <property type="nucleotide sequence ID" value="NZ_JBHTJP010000032.1"/>
</dbReference>
<proteinExistence type="predicted"/>
<protein>
    <submittedName>
        <fullName evidence="2">Uncharacterized protein</fullName>
    </submittedName>
</protein>
<keyword evidence="3" id="KW-1185">Reference proteome</keyword>
<reference evidence="3" key="1">
    <citation type="journal article" date="2019" name="Int. J. Syst. Evol. Microbiol.">
        <title>The Global Catalogue of Microorganisms (GCM) 10K type strain sequencing project: providing services to taxonomists for standard genome sequencing and annotation.</title>
        <authorList>
            <consortium name="The Broad Institute Genomics Platform"/>
            <consortium name="The Broad Institute Genome Sequencing Center for Infectious Disease"/>
            <person name="Wu L."/>
            <person name="Ma J."/>
        </authorList>
    </citation>
    <scope>NUCLEOTIDE SEQUENCE [LARGE SCALE GENOMIC DNA]</scope>
    <source>
        <strain evidence="3">CCUG 60898</strain>
    </source>
</reference>
<sequence length="173" mass="20201">MTEESILQLLFYLLPAVVVGVVAFYFFSLHVRNDDKRRRYLLHRENQKQALPLRLQAYERMALFLERVAPGNLLVRVRPYSDDKIAYANLLVKTIEQEFEHNLAQQIYVSEECWNVIKASKNATINNIRKTAAKDEIEDADQLRQQILNALLDQQPPSETGLSFIKKEVKVLW</sequence>
<keyword evidence="1" id="KW-0472">Membrane</keyword>
<name>A0ABW3ID45_9FLAO</name>
<feature type="transmembrane region" description="Helical" evidence="1">
    <location>
        <begin position="6"/>
        <end position="29"/>
    </location>
</feature>
<dbReference type="Pfam" id="PF25589">
    <property type="entry name" value="DUF7935"/>
    <property type="match status" value="1"/>
</dbReference>
<evidence type="ECO:0000256" key="1">
    <source>
        <dbReference type="SAM" id="Phobius"/>
    </source>
</evidence>
<accession>A0ABW3ID45</accession>
<evidence type="ECO:0000313" key="2">
    <source>
        <dbReference type="EMBL" id="MFD0975901.1"/>
    </source>
</evidence>
<organism evidence="2 3">
    <name type="scientific">Salinimicrobium gaetbulicola</name>
    <dbReference type="NCBI Taxonomy" id="999702"/>
    <lineage>
        <taxon>Bacteria</taxon>
        <taxon>Pseudomonadati</taxon>
        <taxon>Bacteroidota</taxon>
        <taxon>Flavobacteriia</taxon>
        <taxon>Flavobacteriales</taxon>
        <taxon>Flavobacteriaceae</taxon>
        <taxon>Salinimicrobium</taxon>
    </lineage>
</organism>
<keyword evidence="1" id="KW-0812">Transmembrane</keyword>
<dbReference type="Proteomes" id="UP001597100">
    <property type="component" value="Unassembled WGS sequence"/>
</dbReference>
<dbReference type="InterPro" id="IPR057695">
    <property type="entry name" value="DUF7935"/>
</dbReference>
<evidence type="ECO:0000313" key="3">
    <source>
        <dbReference type="Proteomes" id="UP001597100"/>
    </source>
</evidence>
<comment type="caution">
    <text evidence="2">The sequence shown here is derived from an EMBL/GenBank/DDBJ whole genome shotgun (WGS) entry which is preliminary data.</text>
</comment>